<reference evidence="1 2" key="1">
    <citation type="submission" date="2021-06" db="EMBL/GenBank/DDBJ databases">
        <authorList>
            <person name="Palmer J.M."/>
        </authorList>
    </citation>
    <scope>NUCLEOTIDE SEQUENCE [LARGE SCALE GENOMIC DNA]</scope>
    <source>
        <strain evidence="1 2">AS_MEX2019</strain>
        <tissue evidence="1">Muscle</tissue>
    </source>
</reference>
<proteinExistence type="predicted"/>
<name>A0ABV0Y130_9TELE</name>
<evidence type="ECO:0000313" key="1">
    <source>
        <dbReference type="EMBL" id="MEQ2287400.1"/>
    </source>
</evidence>
<dbReference type="Proteomes" id="UP001469553">
    <property type="component" value="Unassembled WGS sequence"/>
</dbReference>
<evidence type="ECO:0000313" key="2">
    <source>
        <dbReference type="Proteomes" id="UP001469553"/>
    </source>
</evidence>
<organism evidence="1 2">
    <name type="scientific">Ameca splendens</name>
    <dbReference type="NCBI Taxonomy" id="208324"/>
    <lineage>
        <taxon>Eukaryota</taxon>
        <taxon>Metazoa</taxon>
        <taxon>Chordata</taxon>
        <taxon>Craniata</taxon>
        <taxon>Vertebrata</taxon>
        <taxon>Euteleostomi</taxon>
        <taxon>Actinopterygii</taxon>
        <taxon>Neopterygii</taxon>
        <taxon>Teleostei</taxon>
        <taxon>Neoteleostei</taxon>
        <taxon>Acanthomorphata</taxon>
        <taxon>Ovalentaria</taxon>
        <taxon>Atherinomorphae</taxon>
        <taxon>Cyprinodontiformes</taxon>
        <taxon>Goodeidae</taxon>
        <taxon>Ameca</taxon>
    </lineage>
</organism>
<sequence length="113" mass="12632">GCQYFDARVFAFCDQVPGPFGFMSLNHRLSQGNNLTFSPSTIKSQPSDQLSRLDFNNPNPSIPGDLTTSIHWSFACLHSLLILCSNKQPLFFILSPECSLYVGQSYFENDDST</sequence>
<keyword evidence="2" id="KW-1185">Reference proteome</keyword>
<protein>
    <submittedName>
        <fullName evidence="1">Uncharacterized protein</fullName>
    </submittedName>
</protein>
<feature type="non-terminal residue" evidence="1">
    <location>
        <position position="1"/>
    </location>
</feature>
<accession>A0ABV0Y130</accession>
<dbReference type="EMBL" id="JAHRIP010019549">
    <property type="protein sequence ID" value="MEQ2287400.1"/>
    <property type="molecule type" value="Genomic_DNA"/>
</dbReference>
<gene>
    <name evidence="1" type="ORF">AMECASPLE_011993</name>
</gene>
<comment type="caution">
    <text evidence="1">The sequence shown here is derived from an EMBL/GenBank/DDBJ whole genome shotgun (WGS) entry which is preliminary data.</text>
</comment>